<protein>
    <recommendedName>
        <fullName evidence="2">chitinase</fullName>
        <ecNumber evidence="2">3.2.1.14</ecNumber>
    </recommendedName>
</protein>
<evidence type="ECO:0000313" key="9">
    <source>
        <dbReference type="EMBL" id="MBC2604065.1"/>
    </source>
</evidence>
<dbReference type="AlphaFoldDB" id="A0A7X1B452"/>
<dbReference type="SMART" id="SM00636">
    <property type="entry name" value="Glyco_18"/>
    <property type="match status" value="1"/>
</dbReference>
<feature type="compositionally biased region" description="Polar residues" evidence="7">
    <location>
        <begin position="412"/>
        <end position="423"/>
    </location>
</feature>
<dbReference type="SUPFAM" id="SSF51445">
    <property type="entry name" value="(Trans)glycosidases"/>
    <property type="match status" value="1"/>
</dbReference>
<dbReference type="Pfam" id="PF00704">
    <property type="entry name" value="Glyco_hydro_18"/>
    <property type="match status" value="1"/>
</dbReference>
<evidence type="ECO:0000256" key="2">
    <source>
        <dbReference type="ARBA" id="ARBA00012729"/>
    </source>
</evidence>
<evidence type="ECO:0000256" key="3">
    <source>
        <dbReference type="ARBA" id="ARBA00022801"/>
    </source>
</evidence>
<dbReference type="InterPro" id="IPR011583">
    <property type="entry name" value="Chitinase_II/V-like_cat"/>
</dbReference>
<dbReference type="EMBL" id="JACHVA010000138">
    <property type="protein sequence ID" value="MBC2604065.1"/>
    <property type="molecule type" value="Genomic_DNA"/>
</dbReference>
<dbReference type="Gene3D" id="3.20.20.80">
    <property type="entry name" value="Glycosidases"/>
    <property type="match status" value="2"/>
</dbReference>
<dbReference type="PROSITE" id="PS01095">
    <property type="entry name" value="GH18_1"/>
    <property type="match status" value="1"/>
</dbReference>
<evidence type="ECO:0000256" key="4">
    <source>
        <dbReference type="ARBA" id="ARBA00023295"/>
    </source>
</evidence>
<comment type="catalytic activity">
    <reaction evidence="1">
        <text>Random endo-hydrolysis of N-acetyl-beta-D-glucosaminide (1-&gt;4)-beta-linkages in chitin and chitodextrins.</text>
        <dbReference type="EC" id="3.2.1.14"/>
    </reaction>
</comment>
<evidence type="ECO:0000256" key="7">
    <source>
        <dbReference type="SAM" id="MobiDB-lite"/>
    </source>
</evidence>
<organism evidence="9 10">
    <name type="scientific">Puniceicoccus vermicola</name>
    <dbReference type="NCBI Taxonomy" id="388746"/>
    <lineage>
        <taxon>Bacteria</taxon>
        <taxon>Pseudomonadati</taxon>
        <taxon>Verrucomicrobiota</taxon>
        <taxon>Opitutia</taxon>
        <taxon>Puniceicoccales</taxon>
        <taxon>Puniceicoccaceae</taxon>
        <taxon>Puniceicoccus</taxon>
    </lineage>
</organism>
<keyword evidence="4 5" id="KW-0326">Glycosidase</keyword>
<dbReference type="EC" id="3.2.1.14" evidence="2"/>
<sequence length="509" mass="56162">MGRFSGRRPLAMVVGLFFVFGVVAAVEEAEPVVTAYVPSWGMKSEAERGVVEENLTHVIYAFVYPEFDRESGSVRLVTDFPGNGLNAGESSAVFEEFLGLGGDDSRLLQMISIGGWGLSENFSDIASSRKSRRAFARAVVEFVRDHELDGVDLDWEFPVFGGAENQVHRPEDRANFVKLCEEIRRTWKAQSGASRPLILTVAVPGYYRALSTRYEIKSLAQVVDWFHVMAYDYAGSWSQSTAHFSPLYGDDSPVHQQLSVAGGVAALERLGAPRDQIVLGLGLAGIRFEEVFPRKGEWIGVAFVSMNEKVREEGWNDSRSLNPTVAFPTSSEGNWVERWDEESKATFWILPETKSLVSGESVRSAEEKAKFVQANQLRGMMFWSLDKDSADLSLIGTASRILGVAQSEESAKTSPPESVTNASPKPKPVSEGSETEKVSFDQLLREVGSFGKPRTSENVEAKKTDEAAPVEPEVSESEEPPLLEPVDLEKAESETSVPSSAQRTNWRTR</sequence>
<dbReference type="PANTHER" id="PTHR11177:SF317">
    <property type="entry name" value="CHITINASE 12-RELATED"/>
    <property type="match status" value="1"/>
</dbReference>
<proteinExistence type="inferred from homology"/>
<keyword evidence="10" id="KW-1185">Reference proteome</keyword>
<dbReference type="PANTHER" id="PTHR11177">
    <property type="entry name" value="CHITINASE"/>
    <property type="match status" value="1"/>
</dbReference>
<dbReference type="InterPro" id="IPR017853">
    <property type="entry name" value="GH"/>
</dbReference>
<evidence type="ECO:0000256" key="1">
    <source>
        <dbReference type="ARBA" id="ARBA00000822"/>
    </source>
</evidence>
<accession>A0A7X1B452</accession>
<dbReference type="GO" id="GO:0008843">
    <property type="term" value="F:endochitinase activity"/>
    <property type="evidence" value="ECO:0007669"/>
    <property type="project" value="UniProtKB-EC"/>
</dbReference>
<keyword evidence="3 5" id="KW-0378">Hydrolase</keyword>
<dbReference type="GO" id="GO:0006032">
    <property type="term" value="P:chitin catabolic process"/>
    <property type="evidence" value="ECO:0007669"/>
    <property type="project" value="TreeGrafter"/>
</dbReference>
<gene>
    <name evidence="9" type="ORF">H5P30_19965</name>
</gene>
<evidence type="ECO:0000256" key="5">
    <source>
        <dbReference type="RuleBase" id="RU000489"/>
    </source>
</evidence>
<dbReference type="GO" id="GO:0005975">
    <property type="term" value="P:carbohydrate metabolic process"/>
    <property type="evidence" value="ECO:0007669"/>
    <property type="project" value="InterPro"/>
</dbReference>
<dbReference type="PROSITE" id="PS51910">
    <property type="entry name" value="GH18_2"/>
    <property type="match status" value="1"/>
</dbReference>
<dbReference type="InterPro" id="IPR001223">
    <property type="entry name" value="Glyco_hydro18_cat"/>
</dbReference>
<feature type="compositionally biased region" description="Basic and acidic residues" evidence="7">
    <location>
        <begin position="454"/>
        <end position="466"/>
    </location>
</feature>
<name>A0A7X1B452_9BACT</name>
<dbReference type="GO" id="GO:0008061">
    <property type="term" value="F:chitin binding"/>
    <property type="evidence" value="ECO:0007669"/>
    <property type="project" value="InterPro"/>
</dbReference>
<dbReference type="RefSeq" id="WP_185694682.1">
    <property type="nucleotide sequence ID" value="NZ_JACHVA010000138.1"/>
</dbReference>
<feature type="region of interest" description="Disordered" evidence="7">
    <location>
        <begin position="406"/>
        <end position="509"/>
    </location>
</feature>
<dbReference type="Proteomes" id="UP000525652">
    <property type="component" value="Unassembled WGS sequence"/>
</dbReference>
<evidence type="ECO:0000259" key="8">
    <source>
        <dbReference type="PROSITE" id="PS51910"/>
    </source>
</evidence>
<evidence type="ECO:0000256" key="6">
    <source>
        <dbReference type="RuleBase" id="RU004453"/>
    </source>
</evidence>
<dbReference type="InterPro" id="IPR050314">
    <property type="entry name" value="Glycosyl_Hydrlase_18"/>
</dbReference>
<reference evidence="9 10" key="1">
    <citation type="submission" date="2020-07" db="EMBL/GenBank/DDBJ databases">
        <authorList>
            <person name="Feng X."/>
        </authorList>
    </citation>
    <scope>NUCLEOTIDE SEQUENCE [LARGE SCALE GENOMIC DNA]</scope>
    <source>
        <strain evidence="9 10">JCM14086</strain>
    </source>
</reference>
<comment type="similarity">
    <text evidence="6">Belongs to the glycosyl hydrolase 18 family.</text>
</comment>
<comment type="caution">
    <text evidence="9">The sequence shown here is derived from an EMBL/GenBank/DDBJ whole genome shotgun (WGS) entry which is preliminary data.</text>
</comment>
<evidence type="ECO:0000313" key="10">
    <source>
        <dbReference type="Proteomes" id="UP000525652"/>
    </source>
</evidence>
<feature type="domain" description="GH18" evidence="8">
    <location>
        <begin position="31"/>
        <end position="405"/>
    </location>
</feature>
<dbReference type="GO" id="GO:0005576">
    <property type="term" value="C:extracellular region"/>
    <property type="evidence" value="ECO:0007669"/>
    <property type="project" value="TreeGrafter"/>
</dbReference>
<dbReference type="InterPro" id="IPR001579">
    <property type="entry name" value="Glyco_hydro_18_chit_AS"/>
</dbReference>
<feature type="compositionally biased region" description="Polar residues" evidence="7">
    <location>
        <begin position="494"/>
        <end position="509"/>
    </location>
</feature>